<keyword evidence="2" id="KW-0732">Signal</keyword>
<dbReference type="InterPro" id="IPR011033">
    <property type="entry name" value="PRC_barrel-like_sf"/>
</dbReference>
<proteinExistence type="predicted"/>
<sequence length="176" mass="18533">MKAVRAGGYGVRPAAQTFAHKWRGHRMNLKGLLTVAAVPALATVAYAQTVAPPSPSNTPQATSPAPTATTPNDAMAPQWYAHQQGEWRTSKLVGSKVQNKAGDSIGDINEIILANDGSAAAAVIGVGGFLGMGEHQVAVQFKSLKLDRDSNGNDVITLDTTKDALKKAPEWTWQSS</sequence>
<organism evidence="4 5">
    <name type="scientific">Hyphomicrobium denitrificans 1NES1</name>
    <dbReference type="NCBI Taxonomy" id="670307"/>
    <lineage>
        <taxon>Bacteria</taxon>
        <taxon>Pseudomonadati</taxon>
        <taxon>Pseudomonadota</taxon>
        <taxon>Alphaproteobacteria</taxon>
        <taxon>Hyphomicrobiales</taxon>
        <taxon>Hyphomicrobiaceae</taxon>
        <taxon>Hyphomicrobium</taxon>
    </lineage>
</organism>
<dbReference type="EMBL" id="CP005587">
    <property type="protein sequence ID" value="AGK58131.1"/>
    <property type="molecule type" value="Genomic_DNA"/>
</dbReference>
<dbReference type="STRING" id="670307.HYPDE_32288"/>
<dbReference type="eggNOG" id="COG1873">
    <property type="taxonomic scope" value="Bacteria"/>
</dbReference>
<dbReference type="AlphaFoldDB" id="N0BC90"/>
<evidence type="ECO:0000259" key="3">
    <source>
        <dbReference type="Pfam" id="PF05239"/>
    </source>
</evidence>
<evidence type="ECO:0000256" key="1">
    <source>
        <dbReference type="SAM" id="MobiDB-lite"/>
    </source>
</evidence>
<dbReference type="InterPro" id="IPR027275">
    <property type="entry name" value="PRC-brl_dom"/>
</dbReference>
<evidence type="ECO:0000256" key="2">
    <source>
        <dbReference type="SAM" id="SignalP"/>
    </source>
</evidence>
<feature type="region of interest" description="Disordered" evidence="1">
    <location>
        <begin position="50"/>
        <end position="73"/>
    </location>
</feature>
<dbReference type="PANTHER" id="PTHR36505:SF1">
    <property type="entry name" value="BLR1072 PROTEIN"/>
    <property type="match status" value="1"/>
</dbReference>
<name>N0BC90_9HYPH</name>
<reference evidence="4 5" key="1">
    <citation type="journal article" date="2013" name="Genome Announc.">
        <title>Genome sequences for three denitrifying bacterial strains isolated from a uranium- and nitrate-contaminated subsurface environment.</title>
        <authorList>
            <person name="Venkatramanan R."/>
            <person name="Prakash O."/>
            <person name="Woyke T."/>
            <person name="Chain P."/>
            <person name="Goodwin L.A."/>
            <person name="Watson D."/>
            <person name="Brooks S."/>
            <person name="Kostka J.E."/>
            <person name="Green S.J."/>
        </authorList>
    </citation>
    <scope>NUCLEOTIDE SEQUENCE [LARGE SCALE GENOMIC DNA]</scope>
    <source>
        <strain evidence="4 5">1NES1</strain>
    </source>
</reference>
<accession>N0BC90</accession>
<dbReference type="HOGENOM" id="CLU_091638_2_1_5"/>
<evidence type="ECO:0000313" key="5">
    <source>
        <dbReference type="Proteomes" id="UP000005952"/>
    </source>
</evidence>
<dbReference type="Gene3D" id="2.30.30.240">
    <property type="entry name" value="PRC-barrel domain"/>
    <property type="match status" value="1"/>
</dbReference>
<gene>
    <name evidence="4" type="ORF">HYPDE_32288</name>
</gene>
<evidence type="ECO:0000313" key="4">
    <source>
        <dbReference type="EMBL" id="AGK58131.1"/>
    </source>
</evidence>
<protein>
    <submittedName>
        <fullName evidence="4">PRC-barrel domain-containing protein</fullName>
    </submittedName>
</protein>
<feature type="signal peptide" evidence="2">
    <location>
        <begin position="1"/>
        <end position="47"/>
    </location>
</feature>
<dbReference type="KEGG" id="hdt:HYPDE_32288"/>
<keyword evidence="5" id="KW-1185">Reference proteome</keyword>
<dbReference type="PANTHER" id="PTHR36505">
    <property type="entry name" value="BLR1072 PROTEIN"/>
    <property type="match status" value="1"/>
</dbReference>
<dbReference type="SUPFAM" id="SSF50346">
    <property type="entry name" value="PRC-barrel domain"/>
    <property type="match status" value="1"/>
</dbReference>
<dbReference type="Proteomes" id="UP000005952">
    <property type="component" value="Chromosome"/>
</dbReference>
<feature type="compositionally biased region" description="Low complexity" evidence="1">
    <location>
        <begin position="57"/>
        <end position="73"/>
    </location>
</feature>
<feature type="domain" description="PRC-barrel" evidence="3">
    <location>
        <begin position="89"/>
        <end position="164"/>
    </location>
</feature>
<dbReference type="Pfam" id="PF05239">
    <property type="entry name" value="PRC"/>
    <property type="match status" value="1"/>
</dbReference>
<feature type="chain" id="PRO_5004105498" evidence="2">
    <location>
        <begin position="48"/>
        <end position="176"/>
    </location>
</feature>